<accession>A0AA96WFH8</accession>
<sequence>MILPIPLQWQVLRLLKGRRTYQEICDRQWVLYPQESCLTPRAIYRSEDLERVTAVHPETTYAYEVGRIQGGKVNHAATTVYQIRQTHIQNGSVYKGAMRHCLAPAQTRFRSVSTTELLDRAALACTFAGLRYFGHFVTDDLTLAMAAESLAQPITMSQRLTTHQLEYRHLFGIDPLPVVQAQCQELLIIDDVGQNRFKRQRYERMRLRLQQLGPSTCEGVMFLRKSSGVRRWLLNETEVAAFLQKQGFVILDAESLSVAEIMRQALGARLVIGVEGSQLVHGLFAMADGGTLLTLQPPNRFNNVHKDYTDCLGMNYAFVVGNPEANGFSICLEDLAKMLDRLSQAQLV</sequence>
<dbReference type="InterPro" id="IPR049625">
    <property type="entry name" value="Glyco_transf_61_cat"/>
</dbReference>
<gene>
    <name evidence="2" type="ORF">HJG54_00225</name>
</gene>
<name>A0AA96WFH8_9CYAN</name>
<dbReference type="Pfam" id="PF04577">
    <property type="entry name" value="Glyco_transf_61"/>
    <property type="match status" value="1"/>
</dbReference>
<evidence type="ECO:0000313" key="2">
    <source>
        <dbReference type="EMBL" id="WNZ21441.1"/>
    </source>
</evidence>
<proteinExistence type="predicted"/>
<dbReference type="GO" id="GO:0016757">
    <property type="term" value="F:glycosyltransferase activity"/>
    <property type="evidence" value="ECO:0007669"/>
    <property type="project" value="InterPro"/>
</dbReference>
<feature type="domain" description="Glycosyltransferase 61 catalytic" evidence="1">
    <location>
        <begin position="133"/>
        <end position="287"/>
    </location>
</feature>
<organism evidence="2">
    <name type="scientific">Leptolyngbya sp. NK1-12</name>
    <dbReference type="NCBI Taxonomy" id="2547451"/>
    <lineage>
        <taxon>Bacteria</taxon>
        <taxon>Bacillati</taxon>
        <taxon>Cyanobacteriota</taxon>
        <taxon>Cyanophyceae</taxon>
        <taxon>Leptolyngbyales</taxon>
        <taxon>Leptolyngbyaceae</taxon>
        <taxon>Leptolyngbya group</taxon>
        <taxon>Leptolyngbya</taxon>
    </lineage>
</organism>
<evidence type="ECO:0000259" key="1">
    <source>
        <dbReference type="Pfam" id="PF04577"/>
    </source>
</evidence>
<dbReference type="RefSeq" id="WP_316432676.1">
    <property type="nucleotide sequence ID" value="NZ_CP053586.1"/>
</dbReference>
<reference evidence="2" key="1">
    <citation type="submission" date="2020-05" db="EMBL/GenBank/DDBJ databases">
        <authorList>
            <person name="Zhu T."/>
            <person name="Keshari N."/>
            <person name="Lu X."/>
        </authorList>
    </citation>
    <scope>NUCLEOTIDE SEQUENCE</scope>
    <source>
        <strain evidence="2">NK1-12</strain>
    </source>
</reference>
<dbReference type="AlphaFoldDB" id="A0AA96WFH8"/>
<protein>
    <submittedName>
        <fullName evidence="2">Glycosyltransferase family 61 protein</fullName>
    </submittedName>
</protein>
<dbReference type="EMBL" id="CP053586">
    <property type="protein sequence ID" value="WNZ21441.1"/>
    <property type="molecule type" value="Genomic_DNA"/>
</dbReference>